<evidence type="ECO:0000256" key="1">
    <source>
        <dbReference type="ARBA" id="ARBA00004651"/>
    </source>
</evidence>
<protein>
    <submittedName>
        <fullName evidence="13">ABC transporter, transmembrane region, type 1</fullName>
    </submittedName>
</protein>
<keyword evidence="14" id="KW-1185">Reference proteome</keyword>
<dbReference type="SUPFAM" id="SSF52540">
    <property type="entry name" value="P-loop containing nucleoside triphosphate hydrolases"/>
    <property type="match status" value="1"/>
</dbReference>
<dbReference type="GO" id="GO:0005524">
    <property type="term" value="F:ATP binding"/>
    <property type="evidence" value="ECO:0007669"/>
    <property type="project" value="UniProtKB-KW"/>
</dbReference>
<keyword evidence="9 10" id="KW-0472">Membrane</keyword>
<dbReference type="Gene3D" id="3.40.50.300">
    <property type="entry name" value="P-loop containing nucleotide triphosphate hydrolases"/>
    <property type="match status" value="1"/>
</dbReference>
<organism evidence="13 14">
    <name type="scientific">Effusibacillus lacus</name>
    <dbReference type="NCBI Taxonomy" id="1348429"/>
    <lineage>
        <taxon>Bacteria</taxon>
        <taxon>Bacillati</taxon>
        <taxon>Bacillota</taxon>
        <taxon>Bacilli</taxon>
        <taxon>Bacillales</taxon>
        <taxon>Alicyclobacillaceae</taxon>
        <taxon>Effusibacillus</taxon>
    </lineage>
</organism>
<evidence type="ECO:0000256" key="7">
    <source>
        <dbReference type="ARBA" id="ARBA00022840"/>
    </source>
</evidence>
<dbReference type="SMART" id="SM00382">
    <property type="entry name" value="AAA"/>
    <property type="match status" value="1"/>
</dbReference>
<sequence>MKRLVRQMRAVRVLLAATVGVGLTSGVLLILQAYHLARIVNAVFLEHAPLHQVKPWLWILFGLIITRGVLSWLNQAIAAHMAVRVKTDLRQRLIAHLFRLGPVWAAQERRGELVNTAMIGIEQLETFLSRYLPQMALSALIPLSIFGFVLTRDALTAFILTVAAPLIIFFMILIGKAAESASSRQWQQLSLLAARFLDLLEGMTTLKVFGRSRDRAEWMGRASEAYRLATMRTLRVAFLSSFLLELFATLSTAVVAVTLGLRLVSDRLPFFTAFLILLLTPEFFQPLRALGSEFHAGLNGVTAAGRIFEILEAKPPGLVQDDWKNEDQYGDSQDQSYTIEFVHVTFAYDPGLPPVIHDINLTVRPGETLALVGPSGAGKSTLLDLLQGFLRPTAGEILINGQSLSDWPIDEWRRRVAVLRQHTHIFAGTVMDNLRMARPNASEEEVVSAARTAKAHDWIVSLPKGYDTLLGEGGYGLSGGQIQRLAVARALLKDAPVVLLDEPTAHLDPETEWTMQEGIAQLLAGRTVIVVAHRLSTVKQANRIAVMEGGKIVEQGSHTDLMAVQGIYRRLRAAYAGGEES</sequence>
<dbReference type="InterPro" id="IPR003593">
    <property type="entry name" value="AAA+_ATPase"/>
</dbReference>
<feature type="domain" description="ABC transmembrane type-1" evidence="12">
    <location>
        <begin position="16"/>
        <end position="299"/>
    </location>
</feature>
<dbReference type="GO" id="GO:0016887">
    <property type="term" value="F:ATP hydrolysis activity"/>
    <property type="evidence" value="ECO:0007669"/>
    <property type="project" value="InterPro"/>
</dbReference>
<evidence type="ECO:0000256" key="9">
    <source>
        <dbReference type="ARBA" id="ARBA00023136"/>
    </source>
</evidence>
<keyword evidence="7" id="KW-0067">ATP-binding</keyword>
<keyword evidence="4" id="KW-0997">Cell inner membrane</keyword>
<keyword evidence="8 10" id="KW-1133">Transmembrane helix</keyword>
<dbReference type="GO" id="GO:0005886">
    <property type="term" value="C:plasma membrane"/>
    <property type="evidence" value="ECO:0007669"/>
    <property type="project" value="UniProtKB-SubCell"/>
</dbReference>
<dbReference type="InterPro" id="IPR017871">
    <property type="entry name" value="ABC_transporter-like_CS"/>
</dbReference>
<evidence type="ECO:0000256" key="10">
    <source>
        <dbReference type="SAM" id="Phobius"/>
    </source>
</evidence>
<dbReference type="Proteomes" id="UP000217785">
    <property type="component" value="Unassembled WGS sequence"/>
</dbReference>
<feature type="transmembrane region" description="Helical" evidence="10">
    <location>
        <begin position="56"/>
        <end position="83"/>
    </location>
</feature>
<dbReference type="InterPro" id="IPR039421">
    <property type="entry name" value="Type_1_exporter"/>
</dbReference>
<dbReference type="GO" id="GO:0140359">
    <property type="term" value="F:ABC-type transporter activity"/>
    <property type="evidence" value="ECO:0007669"/>
    <property type="project" value="InterPro"/>
</dbReference>
<keyword evidence="3" id="KW-1003">Cell membrane</keyword>
<dbReference type="SUPFAM" id="SSF90123">
    <property type="entry name" value="ABC transporter transmembrane region"/>
    <property type="match status" value="1"/>
</dbReference>
<evidence type="ECO:0000259" key="12">
    <source>
        <dbReference type="PROSITE" id="PS50929"/>
    </source>
</evidence>
<accession>A0A292YN56</accession>
<dbReference type="PROSITE" id="PS00211">
    <property type="entry name" value="ABC_TRANSPORTER_1"/>
    <property type="match status" value="1"/>
</dbReference>
<keyword evidence="5 10" id="KW-0812">Transmembrane</keyword>
<dbReference type="RefSeq" id="WP_207907604.1">
    <property type="nucleotide sequence ID" value="NZ_BDUF01000056.1"/>
</dbReference>
<dbReference type="PROSITE" id="PS50893">
    <property type="entry name" value="ABC_TRANSPORTER_2"/>
    <property type="match status" value="1"/>
</dbReference>
<comment type="subcellular location">
    <subcellularLocation>
        <location evidence="1">Cell membrane</location>
        <topology evidence="1">Multi-pass membrane protein</topology>
    </subcellularLocation>
</comment>
<feature type="transmembrane region" description="Helical" evidence="10">
    <location>
        <begin position="131"/>
        <end position="149"/>
    </location>
</feature>
<dbReference type="GO" id="GO:0042883">
    <property type="term" value="P:cysteine transport"/>
    <property type="evidence" value="ECO:0007669"/>
    <property type="project" value="InterPro"/>
</dbReference>
<evidence type="ECO:0000256" key="6">
    <source>
        <dbReference type="ARBA" id="ARBA00022741"/>
    </source>
</evidence>
<dbReference type="InterPro" id="IPR036640">
    <property type="entry name" value="ABC1_TM_sf"/>
</dbReference>
<dbReference type="Pfam" id="PF00005">
    <property type="entry name" value="ABC_tran"/>
    <property type="match status" value="1"/>
</dbReference>
<evidence type="ECO:0000313" key="14">
    <source>
        <dbReference type="Proteomes" id="UP000217785"/>
    </source>
</evidence>
<evidence type="ECO:0000256" key="5">
    <source>
        <dbReference type="ARBA" id="ARBA00022692"/>
    </source>
</evidence>
<dbReference type="EMBL" id="BDUF01000056">
    <property type="protein sequence ID" value="GAX90341.1"/>
    <property type="molecule type" value="Genomic_DNA"/>
</dbReference>
<dbReference type="InterPro" id="IPR003439">
    <property type="entry name" value="ABC_transporter-like_ATP-bd"/>
</dbReference>
<evidence type="ECO:0000313" key="13">
    <source>
        <dbReference type="EMBL" id="GAX90341.1"/>
    </source>
</evidence>
<reference evidence="14" key="1">
    <citation type="submission" date="2017-07" db="EMBL/GenBank/DDBJ databases">
        <title>Draft genome sequence of Effusibacillus lacus strain skLN1.</title>
        <authorList>
            <person name="Watanabe M."/>
            <person name="Kojima H."/>
            <person name="Fukui M."/>
        </authorList>
    </citation>
    <scope>NUCLEOTIDE SEQUENCE [LARGE SCALE GENOMIC DNA]</scope>
    <source>
        <strain evidence="14">skLN1</strain>
    </source>
</reference>
<dbReference type="InterPro" id="IPR011527">
    <property type="entry name" value="ABC1_TM_dom"/>
</dbReference>
<feature type="transmembrane region" description="Helical" evidence="10">
    <location>
        <begin position="12"/>
        <end position="36"/>
    </location>
</feature>
<feature type="transmembrane region" description="Helical" evidence="10">
    <location>
        <begin position="155"/>
        <end position="174"/>
    </location>
</feature>
<dbReference type="FunFam" id="3.40.50.300:FF:001001">
    <property type="entry name" value="Multidrug ABC transporter ATP-binding protein"/>
    <property type="match status" value="1"/>
</dbReference>
<evidence type="ECO:0000256" key="2">
    <source>
        <dbReference type="ARBA" id="ARBA00022448"/>
    </source>
</evidence>
<evidence type="ECO:0000256" key="3">
    <source>
        <dbReference type="ARBA" id="ARBA00022475"/>
    </source>
</evidence>
<dbReference type="CDD" id="cd18584">
    <property type="entry name" value="ABC_6TM_AarD_CydD"/>
    <property type="match status" value="1"/>
</dbReference>
<dbReference type="PANTHER" id="PTHR24221:SF590">
    <property type="entry name" value="COMPONENT LINKED WITH THE ASSEMBLY OF CYTOCHROME' TRANSPORT TRANSMEMBRANE ATP-BINDING PROTEIN ABC TRANSPORTER CYDD-RELATED"/>
    <property type="match status" value="1"/>
</dbReference>
<dbReference type="InterPro" id="IPR027417">
    <property type="entry name" value="P-loop_NTPase"/>
</dbReference>
<dbReference type="Pfam" id="PF00664">
    <property type="entry name" value="ABC_membrane"/>
    <property type="match status" value="1"/>
</dbReference>
<dbReference type="Gene3D" id="1.20.1560.10">
    <property type="entry name" value="ABC transporter type 1, transmembrane domain"/>
    <property type="match status" value="1"/>
</dbReference>
<dbReference type="InterPro" id="IPR014216">
    <property type="entry name" value="ABC_transptr_CydD"/>
</dbReference>
<keyword evidence="2" id="KW-0813">Transport</keyword>
<dbReference type="NCBIfam" id="TIGR02857">
    <property type="entry name" value="CydD"/>
    <property type="match status" value="1"/>
</dbReference>
<feature type="domain" description="ABC transporter" evidence="11">
    <location>
        <begin position="339"/>
        <end position="574"/>
    </location>
</feature>
<dbReference type="PANTHER" id="PTHR24221">
    <property type="entry name" value="ATP-BINDING CASSETTE SUB-FAMILY B"/>
    <property type="match status" value="1"/>
</dbReference>
<dbReference type="AlphaFoldDB" id="A0A292YN56"/>
<gene>
    <name evidence="13" type="ORF">EFBL_1967</name>
</gene>
<dbReference type="PROSITE" id="PS50929">
    <property type="entry name" value="ABC_TM1F"/>
    <property type="match status" value="1"/>
</dbReference>
<feature type="transmembrane region" description="Helical" evidence="10">
    <location>
        <begin position="236"/>
        <end position="261"/>
    </location>
</feature>
<keyword evidence="6" id="KW-0547">Nucleotide-binding</keyword>
<name>A0A292YN56_9BACL</name>
<proteinExistence type="predicted"/>
<comment type="caution">
    <text evidence="13">The sequence shown here is derived from an EMBL/GenBank/DDBJ whole genome shotgun (WGS) entry which is preliminary data.</text>
</comment>
<evidence type="ECO:0000256" key="8">
    <source>
        <dbReference type="ARBA" id="ARBA00022989"/>
    </source>
</evidence>
<evidence type="ECO:0000259" key="11">
    <source>
        <dbReference type="PROSITE" id="PS50893"/>
    </source>
</evidence>
<evidence type="ECO:0000256" key="4">
    <source>
        <dbReference type="ARBA" id="ARBA00022519"/>
    </source>
</evidence>